<dbReference type="CDD" id="cd11293">
    <property type="entry name" value="gelsolin_S4_like"/>
    <property type="match status" value="1"/>
</dbReference>
<dbReference type="SUPFAM" id="SSF82754">
    <property type="entry name" value="C-terminal, gelsolin-like domain of Sec23/24"/>
    <property type="match status" value="1"/>
</dbReference>
<reference evidence="2 3" key="1">
    <citation type="journal article" date="2023" name="Plants (Basel)">
        <title>Bridging the Gap: Combining Genomics and Transcriptomics Approaches to Understand Stylosanthes scabra, an Orphan Legume from the Brazilian Caatinga.</title>
        <authorList>
            <person name="Ferreira-Neto J.R.C."/>
            <person name="da Silva M.D."/>
            <person name="Binneck E."/>
            <person name="de Melo N.F."/>
            <person name="da Silva R.H."/>
            <person name="de Melo A.L.T.M."/>
            <person name="Pandolfi V."/>
            <person name="Bustamante F.O."/>
            <person name="Brasileiro-Vidal A.C."/>
            <person name="Benko-Iseppon A.M."/>
        </authorList>
    </citation>
    <scope>NUCLEOTIDE SEQUENCE [LARGE SCALE GENOMIC DNA]</scope>
    <source>
        <tissue evidence="2">Leaves</tissue>
    </source>
</reference>
<sequence>MAVSMKDLDPAFKGAGQKEYPELELSKEDNVFTCSLSFSLTIDSGLEIWRIENFNPVPIPESSHGKFFTGDSYVVLKTTASKSGALRHDIHFWLGKDTSQDEAGTAAIKTVELDATLGGRAVQYREVQGHETEKFLSYFKPCIIPKQGGIASGFHHAEAEEHKTQLFECKGKHVVHVPFARSSLNHDDVFILDTESKIFQFNGSTSSIQERAKALEVVQYIKDTYHDGKCDIAAIEDGKLMADAESGEFWALFGGFAPLPRKGASDDAKHGSYPAKLLCVENGKAEPIEADSWTRELLETNKCYILDCGLEVFTWMGRNTSLDARKSAGGAAEELLNSTDRPKSQIIRIIEGFETVMFRSKFDSWPETTNVQNSEDGRGKVAALLKRQGLDVKGLLKAEPVKEEPKPHIDCTGHLQVWRVKGQEKVPQPDSHLSKFYSGDCYIFQYTYTGDDREECLIGVWIGNSSVEGERTTALSMGCKMVESMKFIPSMARIYEGSEPIQFHAIMQTFIVFKGGLSDGYKNHITEKGIPDETYTEDGVALFRIQGSDPENMQAIQVEPVASSLNSSHCYILHNENTLFSWSGSLTAPEDHELVERMLDFIK</sequence>
<dbReference type="PANTHER" id="PTHR11977:SF138">
    <property type="entry name" value="VILLIN-4"/>
    <property type="match status" value="1"/>
</dbReference>
<proteinExistence type="predicted"/>
<dbReference type="CDD" id="cd11290">
    <property type="entry name" value="gelsolin_S1_like"/>
    <property type="match status" value="1"/>
</dbReference>
<feature type="non-terminal residue" evidence="2">
    <location>
        <position position="603"/>
    </location>
</feature>
<dbReference type="PRINTS" id="PR00597">
    <property type="entry name" value="GELSOLIN"/>
</dbReference>
<evidence type="ECO:0000313" key="2">
    <source>
        <dbReference type="EMBL" id="MED6187337.1"/>
    </source>
</evidence>
<dbReference type="InterPro" id="IPR007122">
    <property type="entry name" value="Villin/Gelsolin"/>
</dbReference>
<dbReference type="Pfam" id="PF00626">
    <property type="entry name" value="Gelsolin"/>
    <property type="match status" value="3"/>
</dbReference>
<comment type="caution">
    <text evidence="2">The sequence shown here is derived from an EMBL/GenBank/DDBJ whole genome shotgun (WGS) entry which is preliminary data.</text>
</comment>
<dbReference type="EMBL" id="JASCZI010182205">
    <property type="protein sequence ID" value="MED6187337.1"/>
    <property type="molecule type" value="Genomic_DNA"/>
</dbReference>
<gene>
    <name evidence="2" type="primary">VLN4_4</name>
    <name evidence="2" type="ORF">PIB30_075469</name>
</gene>
<feature type="domain" description="Gelsolin-like" evidence="1">
    <location>
        <begin position="174"/>
        <end position="230"/>
    </location>
</feature>
<dbReference type="InterPro" id="IPR029006">
    <property type="entry name" value="ADF-H/Gelsolin-like_dom_sf"/>
</dbReference>
<dbReference type="PANTHER" id="PTHR11977">
    <property type="entry name" value="VILLIN"/>
    <property type="match status" value="1"/>
</dbReference>
<evidence type="ECO:0000313" key="3">
    <source>
        <dbReference type="Proteomes" id="UP001341840"/>
    </source>
</evidence>
<accession>A0ABU6WN92</accession>
<evidence type="ECO:0000259" key="1">
    <source>
        <dbReference type="Pfam" id="PF00626"/>
    </source>
</evidence>
<dbReference type="InterPro" id="IPR007123">
    <property type="entry name" value="Gelsolin-like_dom"/>
</dbReference>
<organism evidence="2 3">
    <name type="scientific">Stylosanthes scabra</name>
    <dbReference type="NCBI Taxonomy" id="79078"/>
    <lineage>
        <taxon>Eukaryota</taxon>
        <taxon>Viridiplantae</taxon>
        <taxon>Streptophyta</taxon>
        <taxon>Embryophyta</taxon>
        <taxon>Tracheophyta</taxon>
        <taxon>Spermatophyta</taxon>
        <taxon>Magnoliopsida</taxon>
        <taxon>eudicotyledons</taxon>
        <taxon>Gunneridae</taxon>
        <taxon>Pentapetalae</taxon>
        <taxon>rosids</taxon>
        <taxon>fabids</taxon>
        <taxon>Fabales</taxon>
        <taxon>Fabaceae</taxon>
        <taxon>Papilionoideae</taxon>
        <taxon>50 kb inversion clade</taxon>
        <taxon>dalbergioids sensu lato</taxon>
        <taxon>Dalbergieae</taxon>
        <taxon>Pterocarpus clade</taxon>
        <taxon>Stylosanthes</taxon>
    </lineage>
</organism>
<dbReference type="InterPro" id="IPR036180">
    <property type="entry name" value="Gelsolin-like_dom_sf"/>
</dbReference>
<dbReference type="SUPFAM" id="SSF55753">
    <property type="entry name" value="Actin depolymerizing proteins"/>
    <property type="match status" value="4"/>
</dbReference>
<dbReference type="CDD" id="cd11289">
    <property type="entry name" value="gelsolin_S2_like"/>
    <property type="match status" value="1"/>
</dbReference>
<dbReference type="Gene3D" id="3.40.20.10">
    <property type="entry name" value="Severin"/>
    <property type="match status" value="5"/>
</dbReference>
<name>A0ABU6WN92_9FABA</name>
<feature type="domain" description="Gelsolin-like" evidence="1">
    <location>
        <begin position="293"/>
        <end position="358"/>
    </location>
</feature>
<dbReference type="CDD" id="cd11292">
    <property type="entry name" value="gelsolin_S3_like"/>
    <property type="match status" value="1"/>
</dbReference>
<feature type="domain" description="Gelsolin-like" evidence="1">
    <location>
        <begin position="53"/>
        <end position="136"/>
    </location>
</feature>
<protein>
    <submittedName>
        <fullName evidence="2">Villin-4</fullName>
    </submittedName>
</protein>
<dbReference type="Proteomes" id="UP001341840">
    <property type="component" value="Unassembled WGS sequence"/>
</dbReference>
<dbReference type="SMART" id="SM00262">
    <property type="entry name" value="GEL"/>
    <property type="match status" value="4"/>
</dbReference>
<keyword evidence="3" id="KW-1185">Reference proteome</keyword>